<feature type="domain" description="PIN" evidence="1">
    <location>
        <begin position="5"/>
        <end position="116"/>
    </location>
</feature>
<gene>
    <name evidence="2" type="ORF">WH159_02080</name>
</gene>
<sequence length="130" mass="14060">MVKALDTNVVLRLLVPDDPDQTRLAEEQMQGPVLLPLTVLLETAWVLGSRYGFSRAQIVSILTHMLDQPQLTAEAVDQLPWALERYAAGGDLADMLHLVAARGADAFVTFDRAIAKSAGPNSPLPVETLA</sequence>
<dbReference type="Proteomes" id="UP001380365">
    <property type="component" value="Unassembled WGS sequence"/>
</dbReference>
<accession>A0ABU8Q0R0</accession>
<reference evidence="2 3" key="1">
    <citation type="submission" date="2023-12" db="EMBL/GenBank/DDBJ databases">
        <title>Gut-associated functions are favored during microbiome assembly across C. elegans life.</title>
        <authorList>
            <person name="Zimmermann J."/>
        </authorList>
    </citation>
    <scope>NUCLEOTIDE SEQUENCE [LARGE SCALE GENOMIC DNA]</scope>
    <source>
        <strain evidence="2 3">JUb134</strain>
    </source>
</reference>
<dbReference type="SUPFAM" id="SSF88723">
    <property type="entry name" value="PIN domain-like"/>
    <property type="match status" value="1"/>
</dbReference>
<name>A0ABU8Q0R0_9SPHN</name>
<dbReference type="PANTHER" id="PTHR39664">
    <property type="match status" value="1"/>
</dbReference>
<dbReference type="EMBL" id="JBBGZA010000001">
    <property type="protein sequence ID" value="MEJ5093335.1"/>
    <property type="molecule type" value="Genomic_DNA"/>
</dbReference>
<evidence type="ECO:0000313" key="3">
    <source>
        <dbReference type="Proteomes" id="UP001380365"/>
    </source>
</evidence>
<dbReference type="InterPro" id="IPR002716">
    <property type="entry name" value="PIN_dom"/>
</dbReference>
<keyword evidence="3" id="KW-1185">Reference proteome</keyword>
<proteinExistence type="predicted"/>
<comment type="caution">
    <text evidence="2">The sequence shown here is derived from an EMBL/GenBank/DDBJ whole genome shotgun (WGS) entry which is preliminary data.</text>
</comment>
<protein>
    <submittedName>
        <fullName evidence="2">Type II toxin-antitoxin system VapC family toxin</fullName>
    </submittedName>
</protein>
<dbReference type="PANTHER" id="PTHR39664:SF2">
    <property type="entry name" value="NUCLEIC ACID-BINDING PROTEIN, CONTAINING PIN DOMAIN-RELATED"/>
    <property type="match status" value="1"/>
</dbReference>
<dbReference type="Pfam" id="PF01850">
    <property type="entry name" value="PIN"/>
    <property type="match status" value="1"/>
</dbReference>
<dbReference type="Gene3D" id="3.40.50.1010">
    <property type="entry name" value="5'-nuclease"/>
    <property type="match status" value="1"/>
</dbReference>
<dbReference type="RefSeq" id="WP_165890000.1">
    <property type="nucleotide sequence ID" value="NZ_JBBGZA010000001.1"/>
</dbReference>
<dbReference type="InterPro" id="IPR029060">
    <property type="entry name" value="PIN-like_dom_sf"/>
</dbReference>
<organism evidence="2 3">
    <name type="scientific">Sphingomonas molluscorum</name>
    <dbReference type="NCBI Taxonomy" id="418184"/>
    <lineage>
        <taxon>Bacteria</taxon>
        <taxon>Pseudomonadati</taxon>
        <taxon>Pseudomonadota</taxon>
        <taxon>Alphaproteobacteria</taxon>
        <taxon>Sphingomonadales</taxon>
        <taxon>Sphingomonadaceae</taxon>
        <taxon>Sphingomonas</taxon>
    </lineage>
</organism>
<dbReference type="CDD" id="cd18683">
    <property type="entry name" value="PIN_VapC-like"/>
    <property type="match status" value="1"/>
</dbReference>
<evidence type="ECO:0000313" key="2">
    <source>
        <dbReference type="EMBL" id="MEJ5093335.1"/>
    </source>
</evidence>
<evidence type="ECO:0000259" key="1">
    <source>
        <dbReference type="Pfam" id="PF01850"/>
    </source>
</evidence>